<dbReference type="InterPro" id="IPR020023">
    <property type="entry name" value="PseG"/>
</dbReference>
<name>A0ABU7GF09_9SPHN</name>
<dbReference type="NCBIfam" id="TIGR03590">
    <property type="entry name" value="PseG"/>
    <property type="match status" value="1"/>
</dbReference>
<sequence length="536" mass="58279">MPRAKTHFIVFRADASIKIGSGHVMRCLTLADALAAEGCVCHFLCRDLPGNMMARIAGRGYGVTALPAPTPDEERSLKSAGPASPDASWTDVPLKDEIAQSREAITRLTPDRVIVDHYALDARWETEAVPRGIPVMAIDDLADRTHVCDILLDQNLGRSEADYDGLVPGSALRLIGPKFALLRPEFAAARPVSLARREEPHLHHVMISMGGMDADDTTSQLLDALTVMAKGAGLPEGLELSVVMGNMAPHLKSVQARAASMPCPCNVEVNVEDMAALMSSVDLAIGAAGSTSWERCCLGLPSLLLVLADNQRPNADALVNSGAAILLGDSRQEDWSMILQGHLQRDATHNRLREMSLAAAKLADGGGAARVLAQIRLRWNQMRPADLNDIDLIWNWRYGNHAERFYRSPHVPDLGAHTSWMVKALSDPLRDLRIFCHAGQPAAHIRFDIAPQDPAVAEISICLSGDLRGQGIGQRALGMAIMDPPPGVRLLHAEVHRDNVASVRIFEKLGFRQVAADGDFYRMKLRLNISRNQTAI</sequence>
<keyword evidence="4" id="KW-1185">Reference proteome</keyword>
<dbReference type="RefSeq" id="WP_354144777.1">
    <property type="nucleotide sequence ID" value="NZ_JAZDQV010000007.1"/>
</dbReference>
<dbReference type="Gene3D" id="3.40.50.11190">
    <property type="match status" value="1"/>
</dbReference>
<dbReference type="InterPro" id="IPR007235">
    <property type="entry name" value="Glyco_trans_28_C"/>
</dbReference>
<accession>A0ABU7GF09</accession>
<gene>
    <name evidence="3" type="primary">pseG</name>
    <name evidence="3" type="ORF">VRS74_08245</name>
</gene>
<dbReference type="Gene3D" id="3.40.630.30">
    <property type="match status" value="1"/>
</dbReference>
<dbReference type="SUPFAM" id="SSF55729">
    <property type="entry name" value="Acyl-CoA N-acyltransferases (Nat)"/>
    <property type="match status" value="1"/>
</dbReference>
<organism evidence="3 4">
    <name type="scientific">Altererythrobacter litoralis</name>
    <dbReference type="NCBI Taxonomy" id="3113904"/>
    <lineage>
        <taxon>Bacteria</taxon>
        <taxon>Pseudomonadati</taxon>
        <taxon>Pseudomonadota</taxon>
        <taxon>Alphaproteobacteria</taxon>
        <taxon>Sphingomonadales</taxon>
        <taxon>Erythrobacteraceae</taxon>
        <taxon>Altererythrobacter</taxon>
    </lineage>
</organism>
<evidence type="ECO:0000313" key="3">
    <source>
        <dbReference type="EMBL" id="MEE1877670.1"/>
    </source>
</evidence>
<evidence type="ECO:0000313" key="4">
    <source>
        <dbReference type="Proteomes" id="UP001343492"/>
    </source>
</evidence>
<reference evidence="3 4" key="1">
    <citation type="submission" date="2024-01" db="EMBL/GenBank/DDBJ databases">
        <title>The genome sequence of Erythrobacteraceae sp. strain 1XM1-14.</title>
        <authorList>
            <person name="Liu Y."/>
        </authorList>
    </citation>
    <scope>NUCLEOTIDE SEQUENCE [LARGE SCALE GENOMIC DNA]</scope>
    <source>
        <strain evidence="3 4">1XM1-14</strain>
    </source>
</reference>
<dbReference type="InterPro" id="IPR016181">
    <property type="entry name" value="Acyl_CoA_acyltransferase"/>
</dbReference>
<dbReference type="PROSITE" id="PS51186">
    <property type="entry name" value="GNAT"/>
    <property type="match status" value="1"/>
</dbReference>
<dbReference type="CDD" id="cd04301">
    <property type="entry name" value="NAT_SF"/>
    <property type="match status" value="1"/>
</dbReference>
<dbReference type="Gene3D" id="3.40.50.2000">
    <property type="entry name" value="Glycogen Phosphorylase B"/>
    <property type="match status" value="1"/>
</dbReference>
<evidence type="ECO:0000256" key="1">
    <source>
        <dbReference type="SAM" id="MobiDB-lite"/>
    </source>
</evidence>
<dbReference type="GO" id="GO:0016787">
    <property type="term" value="F:hydrolase activity"/>
    <property type="evidence" value="ECO:0007669"/>
    <property type="project" value="UniProtKB-KW"/>
</dbReference>
<protein>
    <submittedName>
        <fullName evidence="3">UDP-2,4-diacetamido-2,4, 6-trideoxy-beta-L-altropyranose hydrolase</fullName>
        <ecNumber evidence="3">3.6.1.57</ecNumber>
    </submittedName>
</protein>
<comment type="caution">
    <text evidence="3">The sequence shown here is derived from an EMBL/GenBank/DDBJ whole genome shotgun (WGS) entry which is preliminary data.</text>
</comment>
<dbReference type="SUPFAM" id="SSF53756">
    <property type="entry name" value="UDP-Glycosyltransferase/glycogen phosphorylase"/>
    <property type="match status" value="1"/>
</dbReference>
<dbReference type="InterPro" id="IPR000182">
    <property type="entry name" value="GNAT_dom"/>
</dbReference>
<dbReference type="Proteomes" id="UP001343492">
    <property type="component" value="Unassembled WGS sequence"/>
</dbReference>
<dbReference type="Pfam" id="PF04101">
    <property type="entry name" value="Glyco_tran_28_C"/>
    <property type="match status" value="1"/>
</dbReference>
<keyword evidence="3" id="KW-0378">Hydrolase</keyword>
<dbReference type="Pfam" id="PF13302">
    <property type="entry name" value="Acetyltransf_3"/>
    <property type="match status" value="1"/>
</dbReference>
<dbReference type="PANTHER" id="PTHR21015">
    <property type="entry name" value="UDP-N-ACETYLGLUCOSAMINE--N-ACETYLMURAMYL-(PENTAPEPTIDE) PYROPHOSPHORYL-UNDECAPRENOL N-ACETYLGLUCOSAMINE TRANSFERASE 1"/>
    <property type="match status" value="1"/>
</dbReference>
<proteinExistence type="predicted"/>
<evidence type="ECO:0000259" key="2">
    <source>
        <dbReference type="PROSITE" id="PS51186"/>
    </source>
</evidence>
<feature type="region of interest" description="Disordered" evidence="1">
    <location>
        <begin position="67"/>
        <end position="90"/>
    </location>
</feature>
<feature type="domain" description="N-acetyltransferase" evidence="2">
    <location>
        <begin position="380"/>
        <end position="528"/>
    </location>
</feature>
<dbReference type="EMBL" id="JAZDQV010000007">
    <property type="protein sequence ID" value="MEE1877670.1"/>
    <property type="molecule type" value="Genomic_DNA"/>
</dbReference>
<dbReference type="EC" id="3.6.1.57" evidence="3"/>
<dbReference type="PANTHER" id="PTHR21015:SF22">
    <property type="entry name" value="GLYCOSYLTRANSFERASE"/>
    <property type="match status" value="1"/>
</dbReference>